<sequence>MRQEDNMQLTLRGLSPELEAYLQKLATEENISLNKAALKVLAKGAGLTENKKTIIGQDLDHLFGTWADSEAEAFLESIKSCEQIDQDFWI</sequence>
<dbReference type="AlphaFoldDB" id="W4M7T9"/>
<comment type="caution">
    <text evidence="1">The sequence shown here is derived from an EMBL/GenBank/DDBJ whole genome shotgun (WGS) entry which is preliminary data.</text>
</comment>
<dbReference type="HOGENOM" id="CLU_181382_0_0_7"/>
<organism evidence="1 2">
    <name type="scientific">Candidatus Entotheonella gemina</name>
    <dbReference type="NCBI Taxonomy" id="1429439"/>
    <lineage>
        <taxon>Bacteria</taxon>
        <taxon>Pseudomonadati</taxon>
        <taxon>Nitrospinota/Tectimicrobiota group</taxon>
        <taxon>Candidatus Tectimicrobiota</taxon>
        <taxon>Candidatus Entotheonellia</taxon>
        <taxon>Candidatus Entotheonellales</taxon>
        <taxon>Candidatus Entotheonellaceae</taxon>
        <taxon>Candidatus Entotheonella</taxon>
    </lineage>
</organism>
<gene>
    <name evidence="1" type="ORF">ETSY2_19810</name>
</gene>
<evidence type="ECO:0008006" key="3">
    <source>
        <dbReference type="Google" id="ProtNLM"/>
    </source>
</evidence>
<keyword evidence="2" id="KW-1185">Reference proteome</keyword>
<reference evidence="1 2" key="1">
    <citation type="journal article" date="2014" name="Nature">
        <title>An environmental bacterial taxon with a large and distinct metabolic repertoire.</title>
        <authorList>
            <person name="Wilson M.C."/>
            <person name="Mori T."/>
            <person name="Ruckert C."/>
            <person name="Uria A.R."/>
            <person name="Helf M.J."/>
            <person name="Takada K."/>
            <person name="Gernert C."/>
            <person name="Steffens U.A."/>
            <person name="Heycke N."/>
            <person name="Schmitt S."/>
            <person name="Rinke C."/>
            <person name="Helfrich E.J."/>
            <person name="Brachmann A.O."/>
            <person name="Gurgui C."/>
            <person name="Wakimoto T."/>
            <person name="Kracht M."/>
            <person name="Crusemann M."/>
            <person name="Hentschel U."/>
            <person name="Abe I."/>
            <person name="Matsunaga S."/>
            <person name="Kalinowski J."/>
            <person name="Takeyama H."/>
            <person name="Piel J."/>
        </authorList>
    </citation>
    <scope>NUCLEOTIDE SEQUENCE [LARGE SCALE GENOMIC DNA]</scope>
    <source>
        <strain evidence="2">TSY2</strain>
    </source>
</reference>
<dbReference type="EMBL" id="AZHX01000812">
    <property type="protein sequence ID" value="ETX05986.1"/>
    <property type="molecule type" value="Genomic_DNA"/>
</dbReference>
<protein>
    <recommendedName>
        <fullName evidence="3">Antitoxin</fullName>
    </recommendedName>
</protein>
<name>W4M7T9_9BACT</name>
<evidence type="ECO:0000313" key="2">
    <source>
        <dbReference type="Proteomes" id="UP000019140"/>
    </source>
</evidence>
<proteinExistence type="predicted"/>
<dbReference type="Proteomes" id="UP000019140">
    <property type="component" value="Unassembled WGS sequence"/>
</dbReference>
<evidence type="ECO:0000313" key="1">
    <source>
        <dbReference type="EMBL" id="ETX05986.1"/>
    </source>
</evidence>
<accession>W4M7T9</accession>